<proteinExistence type="predicted"/>
<accession>A0ABD4ADB0</accession>
<gene>
    <name evidence="1" type="ORF">B4167_1392</name>
</gene>
<reference evidence="1 2" key="1">
    <citation type="submission" date="2015-01" db="EMBL/GenBank/DDBJ databases">
        <title>Draft Genome Sequences of Four Bacillus thermoamylovorans Strains, Isolated From Food Products.</title>
        <authorList>
            <person name="Krawcyk A.O."/>
            <person name="Berendsen E.M."/>
            <person name="Eijlander R.T."/>
            <person name="de Jong A."/>
            <person name="Wells-Bennik M."/>
            <person name="Kuipers O.P."/>
        </authorList>
    </citation>
    <scope>NUCLEOTIDE SEQUENCE [LARGE SCALE GENOMIC DNA]</scope>
    <source>
        <strain evidence="1 2">B4167</strain>
    </source>
</reference>
<dbReference type="AlphaFoldDB" id="A0ABD4ADB0"/>
<name>A0ABD4ADB0_9BACI</name>
<evidence type="ECO:0000313" key="1">
    <source>
        <dbReference type="EMBL" id="KIO74439.1"/>
    </source>
</evidence>
<sequence>MPFFKISLFPERFRFYGRIIVKKLSGVLKQQKSTWLIPSTLKLNQ</sequence>
<comment type="caution">
    <text evidence="1">The sequence shown here is derived from an EMBL/GenBank/DDBJ whole genome shotgun (WGS) entry which is preliminary data.</text>
</comment>
<dbReference type="EMBL" id="JXLU01000002">
    <property type="protein sequence ID" value="KIO74439.1"/>
    <property type="molecule type" value="Genomic_DNA"/>
</dbReference>
<evidence type="ECO:0000313" key="2">
    <source>
        <dbReference type="Proteomes" id="UP000032076"/>
    </source>
</evidence>
<dbReference type="Proteomes" id="UP000032076">
    <property type="component" value="Unassembled WGS sequence"/>
</dbReference>
<organism evidence="1 2">
    <name type="scientific">Caldibacillus thermoamylovorans</name>
    <dbReference type="NCBI Taxonomy" id="35841"/>
    <lineage>
        <taxon>Bacteria</taxon>
        <taxon>Bacillati</taxon>
        <taxon>Bacillota</taxon>
        <taxon>Bacilli</taxon>
        <taxon>Bacillales</taxon>
        <taxon>Bacillaceae</taxon>
        <taxon>Caldibacillus</taxon>
    </lineage>
</organism>
<protein>
    <submittedName>
        <fullName evidence="1">Uncharacterized protein</fullName>
    </submittedName>
</protein>